<evidence type="ECO:0000259" key="1">
    <source>
        <dbReference type="Pfam" id="PF12697"/>
    </source>
</evidence>
<proteinExistence type="predicted"/>
<dbReference type="PANTHER" id="PTHR43798">
    <property type="entry name" value="MONOACYLGLYCEROL LIPASE"/>
    <property type="match status" value="1"/>
</dbReference>
<evidence type="ECO:0000313" key="3">
    <source>
        <dbReference type="Proteomes" id="UP001139158"/>
    </source>
</evidence>
<protein>
    <submittedName>
        <fullName evidence="2">Alpha/beta fold hydrolase</fullName>
    </submittedName>
</protein>
<dbReference type="GO" id="GO:0016020">
    <property type="term" value="C:membrane"/>
    <property type="evidence" value="ECO:0007669"/>
    <property type="project" value="TreeGrafter"/>
</dbReference>
<dbReference type="GO" id="GO:0016787">
    <property type="term" value="F:hydrolase activity"/>
    <property type="evidence" value="ECO:0007669"/>
    <property type="project" value="UniProtKB-KW"/>
</dbReference>
<dbReference type="EMBL" id="JAJFZV010000001">
    <property type="protein sequence ID" value="MCC3296476.1"/>
    <property type="molecule type" value="Genomic_DNA"/>
</dbReference>
<name>A0A9X1MBH7_9MICC</name>
<feature type="domain" description="AB hydrolase-1" evidence="1">
    <location>
        <begin position="32"/>
        <end position="242"/>
    </location>
</feature>
<evidence type="ECO:0000313" key="2">
    <source>
        <dbReference type="EMBL" id="MCC3296476.1"/>
    </source>
</evidence>
<dbReference type="SUPFAM" id="SSF53474">
    <property type="entry name" value="alpha/beta-Hydrolases"/>
    <property type="match status" value="1"/>
</dbReference>
<dbReference type="AlphaFoldDB" id="A0A9X1MBH7"/>
<keyword evidence="3" id="KW-1185">Reference proteome</keyword>
<reference evidence="2" key="1">
    <citation type="submission" date="2021-10" db="EMBL/GenBank/DDBJ databases">
        <title>Novel species in genus Arthrobacter.</title>
        <authorList>
            <person name="Liu Y."/>
        </authorList>
    </citation>
    <scope>NUCLEOTIDE SEQUENCE</scope>
    <source>
        <strain evidence="2">Zg-Y453</strain>
    </source>
</reference>
<organism evidence="2 3">
    <name type="scientific">Arthrobacter caoxuetaonis</name>
    <dbReference type="NCBI Taxonomy" id="2886935"/>
    <lineage>
        <taxon>Bacteria</taxon>
        <taxon>Bacillati</taxon>
        <taxon>Actinomycetota</taxon>
        <taxon>Actinomycetes</taxon>
        <taxon>Micrococcales</taxon>
        <taxon>Micrococcaceae</taxon>
        <taxon>Arthrobacter</taxon>
    </lineage>
</organism>
<dbReference type="InterPro" id="IPR029058">
    <property type="entry name" value="AB_hydrolase_fold"/>
</dbReference>
<dbReference type="RefSeq" id="WP_227894203.1">
    <property type="nucleotide sequence ID" value="NZ_CP099466.1"/>
</dbReference>
<dbReference type="InterPro" id="IPR050266">
    <property type="entry name" value="AB_hydrolase_sf"/>
</dbReference>
<dbReference type="Gene3D" id="3.40.50.1820">
    <property type="entry name" value="alpha/beta hydrolase"/>
    <property type="match status" value="1"/>
</dbReference>
<dbReference type="Proteomes" id="UP001139158">
    <property type="component" value="Unassembled WGS sequence"/>
</dbReference>
<keyword evidence="2" id="KW-0378">Hydrolase</keyword>
<dbReference type="PANTHER" id="PTHR43798:SF33">
    <property type="entry name" value="HYDROLASE, PUTATIVE (AFU_ORTHOLOGUE AFUA_2G14860)-RELATED"/>
    <property type="match status" value="1"/>
</dbReference>
<accession>A0A9X1MBH7</accession>
<gene>
    <name evidence="2" type="ORF">LJ757_01475</name>
</gene>
<dbReference type="Pfam" id="PF12697">
    <property type="entry name" value="Abhydrolase_6"/>
    <property type="match status" value="1"/>
</dbReference>
<dbReference type="InterPro" id="IPR000073">
    <property type="entry name" value="AB_hydrolase_1"/>
</dbReference>
<comment type="caution">
    <text evidence="2">The sequence shown here is derived from an EMBL/GenBank/DDBJ whole genome shotgun (WGS) entry which is preliminary data.</text>
</comment>
<sequence length="252" mass="27360">MSGTAAETKVQRLRVGEYDVGLRTSGKEGPDIVLVHGIGASARYFERLAAELSAGARVHCLELPGHAGLPRPPEPLTMQGYADVVLQALRQAGIGRAHMVGHSMGGQVAVETGISAPEMVSSLLLLGPTVNRAEHHAVLQGMRLAQDTLRERPALNRILFTDYLRAGPPWYLSTLRRMMDHRLEDRLALVSCPVAVVRGARDPIVPPSWLLRLQDARPGILIGEVPGAPHVLMWNRPAETAAWVHRMVEAGT</sequence>